<dbReference type="Pfam" id="PF11256">
    <property type="entry name" value="SAV0927-like"/>
    <property type="match status" value="1"/>
</dbReference>
<evidence type="ECO:0000313" key="2">
    <source>
        <dbReference type="Proteomes" id="UP000199318"/>
    </source>
</evidence>
<keyword evidence="2" id="KW-1185">Reference proteome</keyword>
<dbReference type="RefSeq" id="WP_177169778.1">
    <property type="nucleotide sequence ID" value="NZ_BJVE01000086.1"/>
</dbReference>
<comment type="caution">
    <text evidence="1">The sequence shown here is derived from an EMBL/GenBank/DDBJ whole genome shotgun (WGS) entry which is preliminary data.</text>
</comment>
<proteinExistence type="predicted"/>
<reference evidence="2" key="1">
    <citation type="submission" date="2016-10" db="EMBL/GenBank/DDBJ databases">
        <authorList>
            <person name="de Groot N.N."/>
        </authorList>
    </citation>
    <scope>NUCLEOTIDE SEQUENCE [LARGE SCALE GENOMIC DNA]</scope>
    <source>
        <strain evidence="2">10nlg</strain>
    </source>
</reference>
<protein>
    <recommendedName>
        <fullName evidence="3">DUF3055 domain-containing protein</fullName>
    </recommendedName>
</protein>
<dbReference type="InterPro" id="IPR021415">
    <property type="entry name" value="SAV0927-like"/>
</dbReference>
<sequence length="97" mass="11490">MEFERLYDESERANVQFVGMTTEYSRYDFAIVYTNLFFGKPLITCMQSGRSCLLNREDLDDTEYVRKTFRVTEDADVESLREFFLSVLPPAMLEPQY</sequence>
<dbReference type="Proteomes" id="UP000199318">
    <property type="component" value="Unassembled WGS sequence"/>
</dbReference>
<organism evidence="1 2">
    <name type="scientific">Salisediminibacterium halotolerans</name>
    <dbReference type="NCBI Taxonomy" id="517425"/>
    <lineage>
        <taxon>Bacteria</taxon>
        <taxon>Bacillati</taxon>
        <taxon>Bacillota</taxon>
        <taxon>Bacilli</taxon>
        <taxon>Bacillales</taxon>
        <taxon>Bacillaceae</taxon>
        <taxon>Salisediminibacterium</taxon>
    </lineage>
</organism>
<evidence type="ECO:0008006" key="3">
    <source>
        <dbReference type="Google" id="ProtNLM"/>
    </source>
</evidence>
<dbReference type="STRING" id="1464123.SAMN05444126_1516"/>
<gene>
    <name evidence="1" type="ORF">SAMN05444126_1516</name>
</gene>
<dbReference type="EMBL" id="FOGV01000051">
    <property type="protein sequence ID" value="SES37926.1"/>
    <property type="molecule type" value="Genomic_DNA"/>
</dbReference>
<name>A0A1H9WVI6_9BACI</name>
<evidence type="ECO:0000313" key="1">
    <source>
        <dbReference type="EMBL" id="SES37926.1"/>
    </source>
</evidence>
<accession>A0A1H9WVI6</accession>
<dbReference type="AlphaFoldDB" id="A0A1H9WVI6"/>